<sequence>MDLDFQVGFELNSTHYSIVSFCNHIMLYWARFGQHSPTRKPGFVASMADIASSSSVLPKDDKPVIVRVKRKASHSPLEALWLEINERPLKRPLLDFEKLSISDSSGKDTRVGSLFEVIMKCNIVLLVPRYAVLSNNARFEQIWRTRKGEKDAMRDDGALHEMCVVYDVVRVDVVDTTIEANEQEDTDFEDHRIMSSYLPLLREFIPSAAAEIESDIHDYVSKQASKDDYVYDLYTVTDDVNTSEEDASNPFPLVQVDDDDEFYDGPITSDNESDDSNAEDNPLNDYPDKETSEDDDEHGGSRTSKSNDESEELDSASASSKSENLEHQNWSEDADPFYEVENWSRHRSLCKLPIVVSMNCFIPQFGRLAVRCVLENNCIVYIVSSYVISY</sequence>
<evidence type="ECO:0000259" key="3">
    <source>
        <dbReference type="Pfam" id="PF08574"/>
    </source>
</evidence>
<dbReference type="PANTHER" id="PTHR31934">
    <property type="entry name" value="ALPHA/BETA-HYDROLASES SUPERFAMILY PROTEIN"/>
    <property type="match status" value="1"/>
</dbReference>
<gene>
    <name evidence="4" type="ORF">TEA_010986</name>
</gene>
<comment type="caution">
    <text evidence="4">The sequence shown here is derived from an EMBL/GenBank/DDBJ whole genome shotgun (WGS) entry which is preliminary data.</text>
</comment>
<protein>
    <recommendedName>
        <fullName evidence="3">Transcription factor Iwr1 domain-containing protein</fullName>
    </recommendedName>
</protein>
<dbReference type="AlphaFoldDB" id="A0A4S4D863"/>
<name>A0A4S4D863_CAMSN</name>
<accession>A0A4S4D863</accession>
<organism evidence="4 5">
    <name type="scientific">Camellia sinensis var. sinensis</name>
    <name type="common">China tea</name>
    <dbReference type="NCBI Taxonomy" id="542762"/>
    <lineage>
        <taxon>Eukaryota</taxon>
        <taxon>Viridiplantae</taxon>
        <taxon>Streptophyta</taxon>
        <taxon>Embryophyta</taxon>
        <taxon>Tracheophyta</taxon>
        <taxon>Spermatophyta</taxon>
        <taxon>Magnoliopsida</taxon>
        <taxon>eudicotyledons</taxon>
        <taxon>Gunneridae</taxon>
        <taxon>Pentapetalae</taxon>
        <taxon>asterids</taxon>
        <taxon>Ericales</taxon>
        <taxon>Theaceae</taxon>
        <taxon>Camellia</taxon>
    </lineage>
</organism>
<dbReference type="EMBL" id="SDRB02012472">
    <property type="protein sequence ID" value="THF97605.1"/>
    <property type="molecule type" value="Genomic_DNA"/>
</dbReference>
<dbReference type="Pfam" id="PF08574">
    <property type="entry name" value="Iwr1"/>
    <property type="match status" value="1"/>
</dbReference>
<dbReference type="PANTHER" id="PTHR31934:SF2">
    <property type="entry name" value="RNA-DIRECTED DNA METHYLATION 4"/>
    <property type="match status" value="1"/>
</dbReference>
<keyword evidence="5" id="KW-1185">Reference proteome</keyword>
<evidence type="ECO:0000313" key="4">
    <source>
        <dbReference type="EMBL" id="THF97605.1"/>
    </source>
</evidence>
<comment type="similarity">
    <text evidence="1">Belongs to the IWR1/SLC7A6OS family.</text>
</comment>
<feature type="region of interest" description="Disordered" evidence="2">
    <location>
        <begin position="241"/>
        <end position="328"/>
    </location>
</feature>
<proteinExistence type="inferred from homology"/>
<reference evidence="4 5" key="1">
    <citation type="journal article" date="2018" name="Proc. Natl. Acad. Sci. U.S.A.">
        <title>Draft genome sequence of Camellia sinensis var. sinensis provides insights into the evolution of the tea genome and tea quality.</title>
        <authorList>
            <person name="Wei C."/>
            <person name="Yang H."/>
            <person name="Wang S."/>
            <person name="Zhao J."/>
            <person name="Liu C."/>
            <person name="Gao L."/>
            <person name="Xia E."/>
            <person name="Lu Y."/>
            <person name="Tai Y."/>
            <person name="She G."/>
            <person name="Sun J."/>
            <person name="Cao H."/>
            <person name="Tong W."/>
            <person name="Gao Q."/>
            <person name="Li Y."/>
            <person name="Deng W."/>
            <person name="Jiang X."/>
            <person name="Wang W."/>
            <person name="Chen Q."/>
            <person name="Zhang S."/>
            <person name="Li H."/>
            <person name="Wu J."/>
            <person name="Wang P."/>
            <person name="Li P."/>
            <person name="Shi C."/>
            <person name="Zheng F."/>
            <person name="Jian J."/>
            <person name="Huang B."/>
            <person name="Shan D."/>
            <person name="Shi M."/>
            <person name="Fang C."/>
            <person name="Yue Y."/>
            <person name="Li F."/>
            <person name="Li D."/>
            <person name="Wei S."/>
            <person name="Han B."/>
            <person name="Jiang C."/>
            <person name="Yin Y."/>
            <person name="Xia T."/>
            <person name="Zhang Z."/>
            <person name="Bennetzen J.L."/>
            <person name="Zhao S."/>
            <person name="Wan X."/>
        </authorList>
    </citation>
    <scope>NUCLEOTIDE SEQUENCE [LARGE SCALE GENOMIC DNA]</scope>
    <source>
        <strain evidence="5">cv. Shuchazao</strain>
        <tissue evidence="4">Leaf</tissue>
    </source>
</reference>
<dbReference type="Proteomes" id="UP000306102">
    <property type="component" value="Unassembled WGS sequence"/>
</dbReference>
<dbReference type="InterPro" id="IPR013883">
    <property type="entry name" value="TF_Iwr1_dom"/>
</dbReference>
<evidence type="ECO:0000256" key="1">
    <source>
        <dbReference type="ARBA" id="ARBA00010218"/>
    </source>
</evidence>
<evidence type="ECO:0000256" key="2">
    <source>
        <dbReference type="SAM" id="MobiDB-lite"/>
    </source>
</evidence>
<evidence type="ECO:0000313" key="5">
    <source>
        <dbReference type="Proteomes" id="UP000306102"/>
    </source>
</evidence>
<dbReference type="STRING" id="542762.A0A4S4D863"/>
<feature type="domain" description="Transcription factor Iwr1" evidence="3">
    <location>
        <begin position="227"/>
        <end position="290"/>
    </location>
</feature>